<dbReference type="SUPFAM" id="SSF46626">
    <property type="entry name" value="Cytochrome c"/>
    <property type="match status" value="1"/>
</dbReference>
<feature type="binding site" description="axial binding residue" evidence="6">
    <location>
        <position position="85"/>
    </location>
    <ligand>
        <name>heme c</name>
        <dbReference type="ChEBI" id="CHEBI:61717"/>
    </ligand>
    <ligandPart>
        <name>Fe</name>
        <dbReference type="ChEBI" id="CHEBI:18248"/>
    </ligandPart>
</feature>
<feature type="domain" description="Cytochrome c" evidence="8">
    <location>
        <begin position="68"/>
        <end position="147"/>
    </location>
</feature>
<dbReference type="Pfam" id="PF13442">
    <property type="entry name" value="Cytochrome_CBB3"/>
    <property type="match status" value="1"/>
</dbReference>
<feature type="binding site" description="covalent" evidence="5">
    <location>
        <position position="84"/>
    </location>
    <ligand>
        <name>heme c</name>
        <dbReference type="ChEBI" id="CHEBI:61717"/>
    </ligand>
</feature>
<dbReference type="EMBL" id="AB004097">
    <property type="protein sequence ID" value="BAA23274.1"/>
    <property type="molecule type" value="Genomic_DNA"/>
</dbReference>
<keyword evidence="1 4" id="KW-0349">Heme</keyword>
<name>O24761_HYPME</name>
<evidence type="ECO:0000256" key="1">
    <source>
        <dbReference type="ARBA" id="ARBA00022617"/>
    </source>
</evidence>
<feature type="signal peptide" evidence="7">
    <location>
        <begin position="1"/>
        <end position="23"/>
    </location>
</feature>
<proteinExistence type="predicted"/>
<evidence type="ECO:0000256" key="3">
    <source>
        <dbReference type="ARBA" id="ARBA00023004"/>
    </source>
</evidence>
<keyword evidence="4" id="KW-0574">Periplasm</keyword>
<evidence type="ECO:0000313" key="9">
    <source>
        <dbReference type="EMBL" id="BAA23274.1"/>
    </source>
</evidence>
<feature type="chain" id="PRO_5004157692" description="Cytochrome c-L" evidence="7">
    <location>
        <begin position="24"/>
        <end position="191"/>
    </location>
</feature>
<keyword evidence="4" id="KW-0813">Transport</keyword>
<feature type="binding site" description="covalent" evidence="5">
    <location>
        <position position="81"/>
    </location>
    <ligand>
        <name>heme c</name>
        <dbReference type="ChEBI" id="CHEBI:61717"/>
    </ligand>
</feature>
<dbReference type="PROSITE" id="PS51007">
    <property type="entry name" value="CYTC"/>
    <property type="match status" value="1"/>
</dbReference>
<dbReference type="InterPro" id="IPR036909">
    <property type="entry name" value="Cyt_c-like_dom_sf"/>
</dbReference>
<comment type="subcellular location">
    <subcellularLocation>
        <location evidence="4">Periplasm</location>
    </subcellularLocation>
</comment>
<evidence type="ECO:0000259" key="8">
    <source>
        <dbReference type="PROSITE" id="PS51007"/>
    </source>
</evidence>
<accession>O24761</accession>
<dbReference type="InterPro" id="IPR009153">
    <property type="entry name" value="Cyt_cL"/>
</dbReference>
<dbReference type="GO" id="GO:0020037">
    <property type="term" value="F:heme binding"/>
    <property type="evidence" value="ECO:0007669"/>
    <property type="project" value="UniProtKB-UniRule"/>
</dbReference>
<evidence type="ECO:0000256" key="7">
    <source>
        <dbReference type="SAM" id="SignalP"/>
    </source>
</evidence>
<dbReference type="GO" id="GO:0015945">
    <property type="term" value="P:methanol metabolic process"/>
    <property type="evidence" value="ECO:0007669"/>
    <property type="project" value="UniProtKB-UniRule"/>
</dbReference>
<keyword evidence="2 4" id="KW-0479">Metal-binding</keyword>
<comment type="PTM">
    <text evidence="5">Binds 1 heme c group covalently per subunit.</text>
</comment>
<evidence type="ECO:0000256" key="6">
    <source>
        <dbReference type="PIRSR" id="PIRSR000008-2"/>
    </source>
</evidence>
<keyword evidence="3 4" id="KW-0408">Iron</keyword>
<reference evidence="9" key="1">
    <citation type="journal article" date="1997" name="FEMS Microbiol. Lett.">
        <title>Cloning and analysis of methanol oxidation genes in the methylotroph Hyphomicrobium methylovorum GM2.</title>
        <authorList>
            <person name="Tanaka Y."/>
            <person name="Yoshida T."/>
            <person name="Watanabe K."/>
            <person name="Izumi Y."/>
            <person name="Mitsunaga T."/>
        </authorList>
    </citation>
    <scope>NUCLEOTIDE SEQUENCE</scope>
    <source>
        <strain evidence="9">GM2</strain>
    </source>
</reference>
<evidence type="ECO:0000256" key="4">
    <source>
        <dbReference type="PIRNR" id="PIRNR000008"/>
    </source>
</evidence>
<evidence type="ECO:0000256" key="2">
    <source>
        <dbReference type="ARBA" id="ARBA00022723"/>
    </source>
</evidence>
<dbReference type="GO" id="GO:0005506">
    <property type="term" value="F:iron ion binding"/>
    <property type="evidence" value="ECO:0007669"/>
    <property type="project" value="UniProtKB-UniRule"/>
</dbReference>
<organism evidence="9">
    <name type="scientific">Hyphomicrobium methylovorum</name>
    <dbReference type="NCBI Taxonomy" id="84"/>
    <lineage>
        <taxon>Bacteria</taxon>
        <taxon>Pseudomonadati</taxon>
        <taxon>Pseudomonadota</taxon>
        <taxon>Alphaproteobacteria</taxon>
        <taxon>Hyphomicrobiales</taxon>
        <taxon>Hyphomicrobiaceae</taxon>
        <taxon>Hyphomicrobium</taxon>
    </lineage>
</organism>
<dbReference type="AlphaFoldDB" id="O24761"/>
<protein>
    <recommendedName>
        <fullName evidence="4">Cytochrome c-L</fullName>
    </recommendedName>
</protein>
<keyword evidence="4" id="KW-0485">Methanol utilization</keyword>
<dbReference type="GO" id="GO:0042597">
    <property type="term" value="C:periplasmic space"/>
    <property type="evidence" value="ECO:0007669"/>
    <property type="project" value="UniProtKB-SubCell"/>
</dbReference>
<dbReference type="Gene3D" id="1.10.760.10">
    <property type="entry name" value="Cytochrome c-like domain"/>
    <property type="match status" value="1"/>
</dbReference>
<gene>
    <name evidence="9" type="primary">mxaG</name>
</gene>
<dbReference type="NCBIfam" id="TIGR03872">
    <property type="entry name" value="cytochrome_MoxG"/>
    <property type="match status" value="1"/>
</dbReference>
<evidence type="ECO:0000256" key="5">
    <source>
        <dbReference type="PIRSR" id="PIRSR000008-1"/>
    </source>
</evidence>
<dbReference type="PIRSF" id="PIRSF000008">
    <property type="entry name" value="Cytochrome_c551i"/>
    <property type="match status" value="1"/>
</dbReference>
<sequence length="191" mass="20549">MKSAVFAAGLALCALVASGPSIGQETFRNTVTGDVLDIDANAPAEGRDTPAVKKFLETGVNPYTEVPGCLPKGEEVYLESCSGCHGHVGEGKVGPGLADAYWTYPKNKTDKGIFETIFGGANGMMGPHSDIELDNMLKLIAWIRHIQVEDVSDADWLTDEQKKAFKPFDLKKWESEGKAAAEKQECKISGN</sequence>
<comment type="function">
    <text evidence="4">Electron acceptor for MDH. Acts in methanol oxidation.</text>
</comment>
<keyword evidence="4" id="KW-0249">Electron transport</keyword>
<keyword evidence="7" id="KW-0732">Signal</keyword>
<dbReference type="GO" id="GO:0009055">
    <property type="term" value="F:electron transfer activity"/>
    <property type="evidence" value="ECO:0007669"/>
    <property type="project" value="UniProtKB-UniRule"/>
</dbReference>
<dbReference type="InterPro" id="IPR009056">
    <property type="entry name" value="Cyt_c-like_dom"/>
</dbReference>